<accession>A0A9D4FN40</accession>
<evidence type="ECO:0000313" key="2">
    <source>
        <dbReference type="Proteomes" id="UP000828390"/>
    </source>
</evidence>
<gene>
    <name evidence="1" type="ORF">DPMN_154262</name>
</gene>
<reference evidence="1" key="2">
    <citation type="submission" date="2020-11" db="EMBL/GenBank/DDBJ databases">
        <authorList>
            <person name="McCartney M.A."/>
            <person name="Auch B."/>
            <person name="Kono T."/>
            <person name="Mallez S."/>
            <person name="Becker A."/>
            <person name="Gohl D.M."/>
            <person name="Silverstein K.A.T."/>
            <person name="Koren S."/>
            <person name="Bechman K.B."/>
            <person name="Herman A."/>
            <person name="Abrahante J.E."/>
            <person name="Garbe J."/>
        </authorList>
    </citation>
    <scope>NUCLEOTIDE SEQUENCE</scope>
    <source>
        <strain evidence="1">Duluth1</strain>
        <tissue evidence="1">Whole animal</tissue>
    </source>
</reference>
<reference evidence="1" key="1">
    <citation type="journal article" date="2019" name="bioRxiv">
        <title>The Genome of the Zebra Mussel, Dreissena polymorpha: A Resource for Invasive Species Research.</title>
        <authorList>
            <person name="McCartney M.A."/>
            <person name="Auch B."/>
            <person name="Kono T."/>
            <person name="Mallez S."/>
            <person name="Zhang Y."/>
            <person name="Obille A."/>
            <person name="Becker A."/>
            <person name="Abrahante J.E."/>
            <person name="Garbe J."/>
            <person name="Badalamenti J.P."/>
            <person name="Herman A."/>
            <person name="Mangelson H."/>
            <person name="Liachko I."/>
            <person name="Sullivan S."/>
            <person name="Sone E.D."/>
            <person name="Koren S."/>
            <person name="Silverstein K.A.T."/>
            <person name="Beckman K.B."/>
            <person name="Gohl D.M."/>
        </authorList>
    </citation>
    <scope>NUCLEOTIDE SEQUENCE</scope>
    <source>
        <strain evidence="1">Duluth1</strain>
        <tissue evidence="1">Whole animal</tissue>
    </source>
</reference>
<proteinExistence type="predicted"/>
<keyword evidence="2" id="KW-1185">Reference proteome</keyword>
<dbReference type="EMBL" id="JAIWYP010000007">
    <property type="protein sequence ID" value="KAH3800624.1"/>
    <property type="molecule type" value="Genomic_DNA"/>
</dbReference>
<dbReference type="AlphaFoldDB" id="A0A9D4FN40"/>
<organism evidence="1 2">
    <name type="scientific">Dreissena polymorpha</name>
    <name type="common">Zebra mussel</name>
    <name type="synonym">Mytilus polymorpha</name>
    <dbReference type="NCBI Taxonomy" id="45954"/>
    <lineage>
        <taxon>Eukaryota</taxon>
        <taxon>Metazoa</taxon>
        <taxon>Spiralia</taxon>
        <taxon>Lophotrochozoa</taxon>
        <taxon>Mollusca</taxon>
        <taxon>Bivalvia</taxon>
        <taxon>Autobranchia</taxon>
        <taxon>Heteroconchia</taxon>
        <taxon>Euheterodonta</taxon>
        <taxon>Imparidentia</taxon>
        <taxon>Neoheterodontei</taxon>
        <taxon>Myida</taxon>
        <taxon>Dreissenoidea</taxon>
        <taxon>Dreissenidae</taxon>
        <taxon>Dreissena</taxon>
    </lineage>
</organism>
<name>A0A9D4FN40_DREPO</name>
<evidence type="ECO:0000313" key="1">
    <source>
        <dbReference type="EMBL" id="KAH3800624.1"/>
    </source>
</evidence>
<sequence length="73" mass="7826">MAVDTYPSVTGSRSTPEDSAVGYRTLQSLAAVPLLLTVHKVTRTPQSLAAVPLMYTFLWVPTTPQSLAVVPLL</sequence>
<protein>
    <submittedName>
        <fullName evidence="1">Uncharacterized protein</fullName>
    </submittedName>
</protein>
<comment type="caution">
    <text evidence="1">The sequence shown here is derived from an EMBL/GenBank/DDBJ whole genome shotgun (WGS) entry which is preliminary data.</text>
</comment>
<dbReference type="Proteomes" id="UP000828390">
    <property type="component" value="Unassembled WGS sequence"/>
</dbReference>